<sequence>MSAIDTTDVATGILRAAIGVVFMLHGWNHAFGGGRIAGTAGWFESLGMRPGRLHAWAATVVELVGGFLLVLGLLTPFAAAALLGTMVVAFVTNHRRNGFFIFRPGEGYEYVLVLGFVLACLGGLGGGRLTLDHGLGIFGATWTSLILTLVFGVVGGLVQILLFWRPHAAEPAAGTDIAGDELGDGTAEWAET</sequence>
<dbReference type="InterPro" id="IPR051907">
    <property type="entry name" value="DoxX-like_oxidoreductase"/>
</dbReference>
<feature type="transmembrane region" description="Helical" evidence="7">
    <location>
        <begin position="111"/>
        <end position="131"/>
    </location>
</feature>
<comment type="subcellular location">
    <subcellularLocation>
        <location evidence="1">Cell membrane</location>
        <topology evidence="1">Multi-pass membrane protein</topology>
    </subcellularLocation>
</comment>
<feature type="transmembrane region" description="Helical" evidence="7">
    <location>
        <begin position="63"/>
        <end position="91"/>
    </location>
</feature>
<organism evidence="8 9">
    <name type="scientific">Nocardia jiangxiensis</name>
    <dbReference type="NCBI Taxonomy" id="282685"/>
    <lineage>
        <taxon>Bacteria</taxon>
        <taxon>Bacillati</taxon>
        <taxon>Actinomycetota</taxon>
        <taxon>Actinomycetes</taxon>
        <taxon>Mycobacteriales</taxon>
        <taxon>Nocardiaceae</taxon>
        <taxon>Nocardia</taxon>
    </lineage>
</organism>
<keyword evidence="5 7" id="KW-1133">Transmembrane helix</keyword>
<protein>
    <submittedName>
        <fullName evidence="8">DoxX family protein</fullName>
    </submittedName>
</protein>
<keyword evidence="4 7" id="KW-0812">Transmembrane</keyword>
<proteinExistence type="inferred from homology"/>
<keyword evidence="9" id="KW-1185">Reference proteome</keyword>
<evidence type="ECO:0000313" key="9">
    <source>
        <dbReference type="Proteomes" id="UP001601992"/>
    </source>
</evidence>
<keyword evidence="3" id="KW-1003">Cell membrane</keyword>
<dbReference type="Proteomes" id="UP001601992">
    <property type="component" value="Unassembled WGS sequence"/>
</dbReference>
<evidence type="ECO:0000256" key="4">
    <source>
        <dbReference type="ARBA" id="ARBA00022692"/>
    </source>
</evidence>
<dbReference type="PANTHER" id="PTHR33452:SF1">
    <property type="entry name" value="INNER MEMBRANE PROTEIN YPHA-RELATED"/>
    <property type="match status" value="1"/>
</dbReference>
<evidence type="ECO:0000256" key="2">
    <source>
        <dbReference type="ARBA" id="ARBA00006679"/>
    </source>
</evidence>
<dbReference type="Pfam" id="PF07681">
    <property type="entry name" value="DoxX"/>
    <property type="match status" value="1"/>
</dbReference>
<dbReference type="RefSeq" id="WP_245568199.1">
    <property type="nucleotide sequence ID" value="NZ_JBIAQY010000028.1"/>
</dbReference>
<comment type="similarity">
    <text evidence="2">Belongs to the DoxX family.</text>
</comment>
<evidence type="ECO:0000256" key="5">
    <source>
        <dbReference type="ARBA" id="ARBA00022989"/>
    </source>
</evidence>
<evidence type="ECO:0000256" key="3">
    <source>
        <dbReference type="ARBA" id="ARBA00022475"/>
    </source>
</evidence>
<name>A0ABW6SGP1_9NOCA</name>
<keyword evidence="6 7" id="KW-0472">Membrane</keyword>
<dbReference type="EMBL" id="JBIAQY010000028">
    <property type="protein sequence ID" value="MFF3574565.1"/>
    <property type="molecule type" value="Genomic_DNA"/>
</dbReference>
<feature type="transmembrane region" description="Helical" evidence="7">
    <location>
        <begin position="137"/>
        <end position="164"/>
    </location>
</feature>
<evidence type="ECO:0000256" key="7">
    <source>
        <dbReference type="SAM" id="Phobius"/>
    </source>
</evidence>
<accession>A0ABW6SGP1</accession>
<evidence type="ECO:0000256" key="1">
    <source>
        <dbReference type="ARBA" id="ARBA00004651"/>
    </source>
</evidence>
<evidence type="ECO:0000256" key="6">
    <source>
        <dbReference type="ARBA" id="ARBA00023136"/>
    </source>
</evidence>
<dbReference type="PANTHER" id="PTHR33452">
    <property type="entry name" value="OXIDOREDUCTASE CATD-RELATED"/>
    <property type="match status" value="1"/>
</dbReference>
<evidence type="ECO:0000313" key="8">
    <source>
        <dbReference type="EMBL" id="MFF3574565.1"/>
    </source>
</evidence>
<reference evidence="8 9" key="1">
    <citation type="submission" date="2024-10" db="EMBL/GenBank/DDBJ databases">
        <title>The Natural Products Discovery Center: Release of the First 8490 Sequenced Strains for Exploring Actinobacteria Biosynthetic Diversity.</title>
        <authorList>
            <person name="Kalkreuter E."/>
            <person name="Kautsar S.A."/>
            <person name="Yang D."/>
            <person name="Bader C.D."/>
            <person name="Teijaro C.N."/>
            <person name="Fluegel L."/>
            <person name="Davis C.M."/>
            <person name="Simpson J.R."/>
            <person name="Lauterbach L."/>
            <person name="Steele A.D."/>
            <person name="Gui C."/>
            <person name="Meng S."/>
            <person name="Li G."/>
            <person name="Viehrig K."/>
            <person name="Ye F."/>
            <person name="Su P."/>
            <person name="Kiefer A.F."/>
            <person name="Nichols A."/>
            <person name="Cepeda A.J."/>
            <person name="Yan W."/>
            <person name="Fan B."/>
            <person name="Jiang Y."/>
            <person name="Adhikari A."/>
            <person name="Zheng C.-J."/>
            <person name="Schuster L."/>
            <person name="Cowan T.M."/>
            <person name="Smanski M.J."/>
            <person name="Chevrette M.G."/>
            <person name="De Carvalho L.P.S."/>
            <person name="Shen B."/>
        </authorList>
    </citation>
    <scope>NUCLEOTIDE SEQUENCE [LARGE SCALE GENOMIC DNA]</scope>
    <source>
        <strain evidence="8 9">NPDC002593</strain>
    </source>
</reference>
<dbReference type="InterPro" id="IPR032808">
    <property type="entry name" value="DoxX"/>
</dbReference>
<comment type="caution">
    <text evidence="8">The sequence shown here is derived from an EMBL/GenBank/DDBJ whole genome shotgun (WGS) entry which is preliminary data.</text>
</comment>
<gene>
    <name evidence="8" type="ORF">ACFYXQ_43135</name>
</gene>